<accession>A0A0F9EIA1</accession>
<organism evidence="1">
    <name type="scientific">marine sediment metagenome</name>
    <dbReference type="NCBI Taxonomy" id="412755"/>
    <lineage>
        <taxon>unclassified sequences</taxon>
        <taxon>metagenomes</taxon>
        <taxon>ecological metagenomes</taxon>
    </lineage>
</organism>
<comment type="caution">
    <text evidence="1">The sequence shown here is derived from an EMBL/GenBank/DDBJ whole genome shotgun (WGS) entry which is preliminary data.</text>
</comment>
<dbReference type="EMBL" id="LAZR01036896">
    <property type="protein sequence ID" value="KKL23653.1"/>
    <property type="molecule type" value="Genomic_DNA"/>
</dbReference>
<evidence type="ECO:0000313" key="1">
    <source>
        <dbReference type="EMBL" id="KKL23653.1"/>
    </source>
</evidence>
<name>A0A0F9EIA1_9ZZZZ</name>
<sequence length="85" mass="9506">MNGHSQEVIESFERCEICDRNFPDHLISQMVLLGGRPDVCPLCALEAMNQVHGMIRTEFGGEMANEMLYEARAFLTEEADGTPDS</sequence>
<reference evidence="1" key="1">
    <citation type="journal article" date="2015" name="Nature">
        <title>Complex archaea that bridge the gap between prokaryotes and eukaryotes.</title>
        <authorList>
            <person name="Spang A."/>
            <person name="Saw J.H."/>
            <person name="Jorgensen S.L."/>
            <person name="Zaremba-Niedzwiedzka K."/>
            <person name="Martijn J."/>
            <person name="Lind A.E."/>
            <person name="van Eijk R."/>
            <person name="Schleper C."/>
            <person name="Guy L."/>
            <person name="Ettema T.J."/>
        </authorList>
    </citation>
    <scope>NUCLEOTIDE SEQUENCE</scope>
</reference>
<proteinExistence type="predicted"/>
<dbReference type="AlphaFoldDB" id="A0A0F9EIA1"/>
<gene>
    <name evidence="1" type="ORF">LCGC14_2423240</name>
</gene>
<protein>
    <submittedName>
        <fullName evidence="1">Uncharacterized protein</fullName>
    </submittedName>
</protein>